<organism evidence="2">
    <name type="scientific">marine metagenome</name>
    <dbReference type="NCBI Taxonomy" id="408172"/>
    <lineage>
        <taxon>unclassified sequences</taxon>
        <taxon>metagenomes</taxon>
        <taxon>ecological metagenomes</taxon>
    </lineage>
</organism>
<name>A0A382RXY9_9ZZZZ</name>
<evidence type="ECO:0000256" key="1">
    <source>
        <dbReference type="SAM" id="MobiDB-lite"/>
    </source>
</evidence>
<reference evidence="2" key="1">
    <citation type="submission" date="2018-05" db="EMBL/GenBank/DDBJ databases">
        <authorList>
            <person name="Lanie J.A."/>
            <person name="Ng W.-L."/>
            <person name="Kazmierczak K.M."/>
            <person name="Andrzejewski T.M."/>
            <person name="Davidsen T.M."/>
            <person name="Wayne K.J."/>
            <person name="Tettelin H."/>
            <person name="Glass J.I."/>
            <person name="Rusch D."/>
            <person name="Podicherti R."/>
            <person name="Tsui H.-C.T."/>
            <person name="Winkler M.E."/>
        </authorList>
    </citation>
    <scope>NUCLEOTIDE SEQUENCE</scope>
</reference>
<evidence type="ECO:0000313" key="2">
    <source>
        <dbReference type="EMBL" id="SVD02035.1"/>
    </source>
</evidence>
<proteinExistence type="predicted"/>
<gene>
    <name evidence="2" type="ORF">METZ01_LOCUS354889</name>
</gene>
<feature type="non-terminal residue" evidence="2">
    <location>
        <position position="53"/>
    </location>
</feature>
<dbReference type="EMBL" id="UINC01124700">
    <property type="protein sequence ID" value="SVD02035.1"/>
    <property type="molecule type" value="Genomic_DNA"/>
</dbReference>
<accession>A0A382RXY9</accession>
<dbReference type="AlphaFoldDB" id="A0A382RXY9"/>
<feature type="region of interest" description="Disordered" evidence="1">
    <location>
        <begin position="1"/>
        <end position="20"/>
    </location>
</feature>
<sequence length="53" mass="6304">MFRHRARSDSRNGKPYRSPTAYDLPEILVAFPTMRAQSYVRFAQPFLGHRMIY</sequence>
<protein>
    <submittedName>
        <fullName evidence="2">Uncharacterized protein</fullName>
    </submittedName>
</protein>